<dbReference type="InterPro" id="IPR050266">
    <property type="entry name" value="AB_hydrolase_sf"/>
</dbReference>
<reference evidence="2" key="2">
    <citation type="submission" date="2023-10" db="EMBL/GenBank/DDBJ databases">
        <authorList>
            <person name="Fortmann-Grote C."/>
        </authorList>
    </citation>
    <scope>NUCLEOTIDE SEQUENCE</scope>
    <source>
        <strain evidence="2">SBW25</strain>
    </source>
</reference>
<dbReference type="PRINTS" id="PR00111">
    <property type="entry name" value="ABHYDROLASE"/>
</dbReference>
<accession>C3K8I9</accession>
<dbReference type="PANTHER" id="PTHR43798">
    <property type="entry name" value="MONOACYLGLYCEROL LIPASE"/>
    <property type="match status" value="1"/>
</dbReference>
<evidence type="ECO:0000313" key="3">
    <source>
        <dbReference type="EMBL" id="CAY48583.1"/>
    </source>
</evidence>
<dbReference type="EMBL" id="AM181176">
    <property type="protein sequence ID" value="CAY48583.1"/>
    <property type="molecule type" value="Genomic_DNA"/>
</dbReference>
<dbReference type="Proteomes" id="UP001152918">
    <property type="component" value="Chromosome"/>
</dbReference>
<gene>
    <name evidence="3" type="ordered locus">PFLU_2350</name>
</gene>
<dbReference type="Gene3D" id="3.40.50.1820">
    <property type="entry name" value="alpha/beta hydrolase"/>
    <property type="match status" value="1"/>
</dbReference>
<dbReference type="STRING" id="294.SRM1_03055"/>
<dbReference type="HOGENOM" id="CLU_020336_50_3_6"/>
<dbReference type="KEGG" id="pfs:PFLU_2350"/>
<organism evidence="3">
    <name type="scientific">Pseudomonas fluorescens (strain SBW25)</name>
    <dbReference type="NCBI Taxonomy" id="216595"/>
    <lineage>
        <taxon>Bacteria</taxon>
        <taxon>Pseudomonadati</taxon>
        <taxon>Pseudomonadota</taxon>
        <taxon>Gammaproteobacteria</taxon>
        <taxon>Pseudomonadales</taxon>
        <taxon>Pseudomonadaceae</taxon>
        <taxon>Pseudomonas</taxon>
    </lineage>
</organism>
<dbReference type="eggNOG" id="COG2267">
    <property type="taxonomic scope" value="Bacteria"/>
</dbReference>
<dbReference type="EMBL" id="OV986001">
    <property type="protein sequence ID" value="CAI2796599.1"/>
    <property type="molecule type" value="Genomic_DNA"/>
</dbReference>
<feature type="domain" description="AB hydrolase-1" evidence="1">
    <location>
        <begin position="28"/>
        <end position="255"/>
    </location>
</feature>
<dbReference type="GO" id="GO:0003824">
    <property type="term" value="F:catalytic activity"/>
    <property type="evidence" value="ECO:0007669"/>
    <property type="project" value="InterPro"/>
</dbReference>
<name>C3K8I9_PSEFS</name>
<dbReference type="InterPro" id="IPR000073">
    <property type="entry name" value="AB_hydrolase_1"/>
</dbReference>
<protein>
    <submittedName>
        <fullName evidence="2 3">Lactonase</fullName>
    </submittedName>
</protein>
<dbReference type="PANTHER" id="PTHR43798:SF33">
    <property type="entry name" value="HYDROLASE, PUTATIVE (AFU_ORTHOLOGUE AFUA_2G14860)-RELATED"/>
    <property type="match status" value="1"/>
</dbReference>
<dbReference type="InterPro" id="IPR000639">
    <property type="entry name" value="Epox_hydrolase-like"/>
</dbReference>
<evidence type="ECO:0000313" key="2">
    <source>
        <dbReference type="EMBL" id="CAI2796599.1"/>
    </source>
</evidence>
<proteinExistence type="predicted"/>
<dbReference type="InterPro" id="IPR029058">
    <property type="entry name" value="AB_hydrolase_fold"/>
</dbReference>
<dbReference type="GO" id="GO:0016020">
    <property type="term" value="C:membrane"/>
    <property type="evidence" value="ECO:0007669"/>
    <property type="project" value="TreeGrafter"/>
</dbReference>
<reference evidence="3" key="1">
    <citation type="journal article" date="2009" name="Genome Biol.">
        <title>Genomic and genetic analyses of diversity and plant interactions of Pseudomonas fluorescens.</title>
        <authorList>
            <person name="Silby M.W."/>
            <person name="Cerdeno-Tarraga A.M."/>
            <person name="Vernikos G.S."/>
            <person name="Giddens S.R."/>
            <person name="Jackson R.W."/>
            <person name="Preston G.M."/>
            <person name="Zhang X.X."/>
            <person name="Moon C.D."/>
            <person name="Gehrig S.M."/>
            <person name="Godfrey S.A."/>
            <person name="Knight C.G."/>
            <person name="Malone J.G."/>
            <person name="Robinson Z."/>
            <person name="Spiers A.J."/>
            <person name="Harris S."/>
            <person name="Challis G.L."/>
            <person name="Yaxley A.M."/>
            <person name="Harris D."/>
            <person name="Seeger K."/>
            <person name="Murphy L."/>
            <person name="Rutter S."/>
            <person name="Squares R."/>
            <person name="Quail M.A."/>
            <person name="Saunders E."/>
            <person name="Mavromatis K."/>
            <person name="Brettin T.S."/>
            <person name="Bentley S.D."/>
            <person name="Hothersall J."/>
            <person name="Stephens E."/>
            <person name="Thomas C.M."/>
            <person name="Parkhill J."/>
            <person name="Levy S.B."/>
            <person name="Rainey P.B."/>
            <person name="Thomson N.R."/>
        </authorList>
    </citation>
    <scope>NUCLEOTIDE SEQUENCE [LARGE SCALE GENOMIC DNA]</scope>
    <source>
        <strain evidence="3">SBW25</strain>
    </source>
</reference>
<dbReference type="SUPFAM" id="SSF53474">
    <property type="entry name" value="alpha/beta-Hydrolases"/>
    <property type="match status" value="1"/>
</dbReference>
<sequence>MQERSMIRLTAERTPAGTSYLATGQGQPVVLIHGVGLNKEMWGGQVVGLATNYRVISYDMLGHGASPRPAAGTPLLGYADQLLELLDHLQLPQATVIGFSMGGLVARAFALHYPERLTSLVVLNSVFNRSPEQRAGVIARTAQAAEHGPDANAEAALSRWFSREYQAANPAQIAALRETLAGNDPQGYLTTYELFATQDMYRADDLKGLRVPTLVATGELDPGSTPEMARQLADRIPGATVAVLAEQRHMMPVESPRLVNQLLLGFLDTVYAQNNPIKGIVA</sequence>
<evidence type="ECO:0000259" key="1">
    <source>
        <dbReference type="Pfam" id="PF00561"/>
    </source>
</evidence>
<dbReference type="Pfam" id="PF00561">
    <property type="entry name" value="Abhydrolase_1"/>
    <property type="match status" value="1"/>
</dbReference>
<dbReference type="PRINTS" id="PR00412">
    <property type="entry name" value="EPOXHYDRLASE"/>
</dbReference>
<dbReference type="AlphaFoldDB" id="C3K8I9"/>